<evidence type="ECO:0000256" key="2">
    <source>
        <dbReference type="ARBA" id="ARBA00023002"/>
    </source>
</evidence>
<dbReference type="PRINTS" id="PR00469">
    <property type="entry name" value="PNDRDTASEII"/>
</dbReference>
<dbReference type="Proteomes" id="UP001500653">
    <property type="component" value="Unassembled WGS sequence"/>
</dbReference>
<comment type="catalytic activity">
    <reaction evidence="3">
        <text>[thioredoxin]-dithiol + NADP(+) = [thioredoxin]-disulfide + NADPH + H(+)</text>
        <dbReference type="Rhea" id="RHEA:20345"/>
        <dbReference type="Rhea" id="RHEA-COMP:10698"/>
        <dbReference type="Rhea" id="RHEA-COMP:10700"/>
        <dbReference type="ChEBI" id="CHEBI:15378"/>
        <dbReference type="ChEBI" id="CHEBI:29950"/>
        <dbReference type="ChEBI" id="CHEBI:50058"/>
        <dbReference type="ChEBI" id="CHEBI:57783"/>
        <dbReference type="ChEBI" id="CHEBI:58349"/>
        <dbReference type="EC" id="1.8.1.9"/>
    </reaction>
</comment>
<accession>A0ABN1WB25</accession>
<dbReference type="SUPFAM" id="SSF51905">
    <property type="entry name" value="FAD/NAD(P)-binding domain"/>
    <property type="match status" value="1"/>
</dbReference>
<evidence type="ECO:0000256" key="3">
    <source>
        <dbReference type="ARBA" id="ARBA00048132"/>
    </source>
</evidence>
<dbReference type="InterPro" id="IPR036188">
    <property type="entry name" value="FAD/NAD-bd_sf"/>
</dbReference>
<evidence type="ECO:0000256" key="1">
    <source>
        <dbReference type="ARBA" id="ARBA00022630"/>
    </source>
</evidence>
<dbReference type="InterPro" id="IPR050097">
    <property type="entry name" value="Ferredoxin-NADP_redctase_2"/>
</dbReference>
<reference evidence="5 6" key="1">
    <citation type="journal article" date="2019" name="Int. J. Syst. Evol. Microbiol.">
        <title>The Global Catalogue of Microorganisms (GCM) 10K type strain sequencing project: providing services to taxonomists for standard genome sequencing and annotation.</title>
        <authorList>
            <consortium name="The Broad Institute Genomics Platform"/>
            <consortium name="The Broad Institute Genome Sequencing Center for Infectious Disease"/>
            <person name="Wu L."/>
            <person name="Ma J."/>
        </authorList>
    </citation>
    <scope>NUCLEOTIDE SEQUENCE [LARGE SCALE GENOMIC DNA]</scope>
    <source>
        <strain evidence="5 6">JCM 13023</strain>
    </source>
</reference>
<proteinExistence type="predicted"/>
<keyword evidence="1" id="KW-0285">Flavoprotein</keyword>
<sequence length="341" mass="35234">MTQERTSEQAPGTTEAGRFDVVVVGGGAAGLNAALTLVRARRSVLVLDAGEPRNAPADAVHGLLAREATPPAELLARGRDEVRGYGGEIVTARVGDVTRDEPGGFTVTTTDGRAVGARRVLVATGLVDELPDIPGLSERWGRDVVHCPYCHGWEVRDRAVGVLGGGPLSVHQALLFRQWSDDVVFFGRGGALSDEEREQLAARGIRVVDGAVDAVEVDGDRITGVRSAGGSSTAREVLVVGPRMAVRAGFLAGVGLHPREHPSGVGDHLPVDGRGETDVAGVWAAGNVTDPSAQVGNAAAAGAFTAAQLNGDLVQEETRLAVAGYRSRSAAAADRQRGTAG</sequence>
<evidence type="ECO:0000259" key="4">
    <source>
        <dbReference type="Pfam" id="PF07992"/>
    </source>
</evidence>
<dbReference type="PANTHER" id="PTHR48105">
    <property type="entry name" value="THIOREDOXIN REDUCTASE 1-RELATED-RELATED"/>
    <property type="match status" value="1"/>
</dbReference>
<organism evidence="5 6">
    <name type="scientific">Prauserella halophila</name>
    <dbReference type="NCBI Taxonomy" id="185641"/>
    <lineage>
        <taxon>Bacteria</taxon>
        <taxon>Bacillati</taxon>
        <taxon>Actinomycetota</taxon>
        <taxon>Actinomycetes</taxon>
        <taxon>Pseudonocardiales</taxon>
        <taxon>Pseudonocardiaceae</taxon>
        <taxon>Prauserella</taxon>
    </lineage>
</organism>
<dbReference type="RefSeq" id="WP_253863198.1">
    <property type="nucleotide sequence ID" value="NZ_BAAALN010000005.1"/>
</dbReference>
<dbReference type="PRINTS" id="PR00368">
    <property type="entry name" value="FADPNR"/>
</dbReference>
<dbReference type="Gene3D" id="3.50.50.60">
    <property type="entry name" value="FAD/NAD(P)-binding domain"/>
    <property type="match status" value="2"/>
</dbReference>
<evidence type="ECO:0000313" key="5">
    <source>
        <dbReference type="EMBL" id="GAA1236498.1"/>
    </source>
</evidence>
<keyword evidence="6" id="KW-1185">Reference proteome</keyword>
<keyword evidence="2" id="KW-0560">Oxidoreductase</keyword>
<dbReference type="InterPro" id="IPR023753">
    <property type="entry name" value="FAD/NAD-binding_dom"/>
</dbReference>
<dbReference type="EMBL" id="BAAALN010000005">
    <property type="protein sequence ID" value="GAA1236498.1"/>
    <property type="molecule type" value="Genomic_DNA"/>
</dbReference>
<gene>
    <name evidence="5" type="ORF">GCM10009676_20920</name>
</gene>
<feature type="domain" description="FAD/NAD(P)-binding" evidence="4">
    <location>
        <begin position="19"/>
        <end position="301"/>
    </location>
</feature>
<name>A0ABN1WB25_9PSEU</name>
<evidence type="ECO:0000313" key="6">
    <source>
        <dbReference type="Proteomes" id="UP001500653"/>
    </source>
</evidence>
<dbReference type="Pfam" id="PF07992">
    <property type="entry name" value="Pyr_redox_2"/>
    <property type="match status" value="1"/>
</dbReference>
<protein>
    <submittedName>
        <fullName evidence="5">NAD(P)/FAD-dependent oxidoreductase</fullName>
    </submittedName>
</protein>
<comment type="caution">
    <text evidence="5">The sequence shown here is derived from an EMBL/GenBank/DDBJ whole genome shotgun (WGS) entry which is preliminary data.</text>
</comment>